<keyword evidence="7 9" id="KW-0503">Monooxygenase</keyword>
<dbReference type="PANTHER" id="PTHR24292:SF102">
    <property type="entry name" value="CYTOCHROME P450 FAMILY-RELATED"/>
    <property type="match status" value="1"/>
</dbReference>
<dbReference type="PRINTS" id="PR00463">
    <property type="entry name" value="EP450I"/>
</dbReference>
<organism evidence="10 11">
    <name type="scientific">Dictyocaulus viviparus</name>
    <name type="common">Bovine lungworm</name>
    <dbReference type="NCBI Taxonomy" id="29172"/>
    <lineage>
        <taxon>Eukaryota</taxon>
        <taxon>Metazoa</taxon>
        <taxon>Ecdysozoa</taxon>
        <taxon>Nematoda</taxon>
        <taxon>Chromadorea</taxon>
        <taxon>Rhabditida</taxon>
        <taxon>Rhabditina</taxon>
        <taxon>Rhabditomorpha</taxon>
        <taxon>Strongyloidea</taxon>
        <taxon>Metastrongylidae</taxon>
        <taxon>Dictyocaulus</taxon>
    </lineage>
</organism>
<dbReference type="InterPro" id="IPR002401">
    <property type="entry name" value="Cyt_P450_E_grp-I"/>
</dbReference>
<comment type="similarity">
    <text evidence="2 9">Belongs to the cytochrome P450 family.</text>
</comment>
<dbReference type="GO" id="GO:0016705">
    <property type="term" value="F:oxidoreductase activity, acting on paired donors, with incorporation or reduction of molecular oxygen"/>
    <property type="evidence" value="ECO:0007669"/>
    <property type="project" value="InterPro"/>
</dbReference>
<dbReference type="SUPFAM" id="SSF48264">
    <property type="entry name" value="Cytochrome P450"/>
    <property type="match status" value="1"/>
</dbReference>
<keyword evidence="5 9" id="KW-0560">Oxidoreductase</keyword>
<dbReference type="Pfam" id="PF00067">
    <property type="entry name" value="p450"/>
    <property type="match status" value="1"/>
</dbReference>
<feature type="binding site" description="axial binding residue" evidence="8">
    <location>
        <position position="446"/>
    </location>
    <ligand>
        <name>heme</name>
        <dbReference type="ChEBI" id="CHEBI:30413"/>
    </ligand>
    <ligandPart>
        <name>Fe</name>
        <dbReference type="ChEBI" id="CHEBI:18248"/>
    </ligandPart>
</feature>
<evidence type="ECO:0000256" key="2">
    <source>
        <dbReference type="ARBA" id="ARBA00010617"/>
    </source>
</evidence>
<proteinExistence type="inferred from homology"/>
<evidence type="ECO:0000256" key="3">
    <source>
        <dbReference type="ARBA" id="ARBA00022617"/>
    </source>
</evidence>
<evidence type="ECO:0000256" key="5">
    <source>
        <dbReference type="ARBA" id="ARBA00023002"/>
    </source>
</evidence>
<reference evidence="10 11" key="1">
    <citation type="submission" date="2013-11" db="EMBL/GenBank/DDBJ databases">
        <title>Draft genome of the bovine lungworm Dictyocaulus viviparus.</title>
        <authorList>
            <person name="Mitreva M."/>
        </authorList>
    </citation>
    <scope>NUCLEOTIDE SEQUENCE [LARGE SCALE GENOMIC DNA]</scope>
    <source>
        <strain evidence="10 11">HannoverDv2000</strain>
    </source>
</reference>
<gene>
    <name evidence="10" type="ORF">DICVIV_05519</name>
</gene>
<dbReference type="InterPro" id="IPR001128">
    <property type="entry name" value="Cyt_P450"/>
</dbReference>
<keyword evidence="11" id="KW-1185">Reference proteome</keyword>
<evidence type="ECO:0000313" key="10">
    <source>
        <dbReference type="EMBL" id="KJH48404.1"/>
    </source>
</evidence>
<accession>A0A0D8XXB2</accession>
<dbReference type="InterPro" id="IPR036396">
    <property type="entry name" value="Cyt_P450_sf"/>
</dbReference>
<dbReference type="PROSITE" id="PS00086">
    <property type="entry name" value="CYTOCHROME_P450"/>
    <property type="match status" value="1"/>
</dbReference>
<evidence type="ECO:0000256" key="7">
    <source>
        <dbReference type="ARBA" id="ARBA00023033"/>
    </source>
</evidence>
<dbReference type="GO" id="GO:0005506">
    <property type="term" value="F:iron ion binding"/>
    <property type="evidence" value="ECO:0007669"/>
    <property type="project" value="InterPro"/>
</dbReference>
<name>A0A0D8XXB2_DICVI</name>
<dbReference type="STRING" id="29172.A0A0D8XXB2"/>
<evidence type="ECO:0000313" key="11">
    <source>
        <dbReference type="Proteomes" id="UP000053766"/>
    </source>
</evidence>
<dbReference type="Gene3D" id="1.10.630.10">
    <property type="entry name" value="Cytochrome P450"/>
    <property type="match status" value="1"/>
</dbReference>
<dbReference type="PRINTS" id="PR00385">
    <property type="entry name" value="P450"/>
</dbReference>
<dbReference type="EMBL" id="KN716269">
    <property type="protein sequence ID" value="KJH48404.1"/>
    <property type="molecule type" value="Genomic_DNA"/>
</dbReference>
<evidence type="ECO:0000256" key="9">
    <source>
        <dbReference type="RuleBase" id="RU000461"/>
    </source>
</evidence>
<dbReference type="InterPro" id="IPR050476">
    <property type="entry name" value="Insect_CytP450_Detox"/>
</dbReference>
<evidence type="ECO:0000256" key="6">
    <source>
        <dbReference type="ARBA" id="ARBA00023004"/>
    </source>
</evidence>
<comment type="cofactor">
    <cofactor evidence="1 8">
        <name>heme</name>
        <dbReference type="ChEBI" id="CHEBI:30413"/>
    </cofactor>
</comment>
<dbReference type="Proteomes" id="UP000053766">
    <property type="component" value="Unassembled WGS sequence"/>
</dbReference>
<keyword evidence="3 8" id="KW-0349">Heme</keyword>
<dbReference type="GO" id="GO:0020037">
    <property type="term" value="F:heme binding"/>
    <property type="evidence" value="ECO:0007669"/>
    <property type="project" value="InterPro"/>
</dbReference>
<sequence length="500" mass="57434">MMRRFAYSLLMNCGFPVLPSPYFISENIDVFLSPTAIFTFGKLAKQYGPVFGVMQGGVPTIVTSDVDVIRDICQKNFSYFHAKIPTLLDPDPVLDENVHMFASRGARWKRLRYITSQAMSVKNMKKIFPMVEESVNSFMKLLNHIPPGAPIEVHKLFQNHTSDVLARCAFGQSQSLHHNNLYHKFFSRAFGNEMKNSYFCWNTASLCFPSLAGVFREVKKFCEIIRDTTFGTASPLLIFSNHLAALRFGRQPHDENNDFLQYFKNVEDNSFNGFLNEKVSGKVDFNSIRISKSMAPGETVAQCRFISIAGFDTTANSLALACDLLAKNEAKQEFLLREIDTIETFTYDNIQSMKYLHNCILETLRLYPHASMLQHRLCMEDCQIGPYTFRKGVGVVIDTWAVHHNLKIWGADVEEFKPESTRQNFNHRQSNKLNAFMPFGKGPRQCVGMRFALMEMKLTLSVLFTKYRLRKKDHNEKLSMTLRDTGTVWPKEVMIELEER</sequence>
<evidence type="ECO:0000256" key="4">
    <source>
        <dbReference type="ARBA" id="ARBA00022723"/>
    </source>
</evidence>
<dbReference type="InterPro" id="IPR017972">
    <property type="entry name" value="Cyt_P450_CS"/>
</dbReference>
<evidence type="ECO:0000256" key="1">
    <source>
        <dbReference type="ARBA" id="ARBA00001971"/>
    </source>
</evidence>
<dbReference type="PANTHER" id="PTHR24292">
    <property type="entry name" value="CYTOCHROME P450"/>
    <property type="match status" value="1"/>
</dbReference>
<keyword evidence="6 8" id="KW-0408">Iron</keyword>
<evidence type="ECO:0000256" key="8">
    <source>
        <dbReference type="PIRSR" id="PIRSR602401-1"/>
    </source>
</evidence>
<dbReference type="OrthoDB" id="2789670at2759"/>
<keyword evidence="4 8" id="KW-0479">Metal-binding</keyword>
<dbReference type="GO" id="GO:0004497">
    <property type="term" value="F:monooxygenase activity"/>
    <property type="evidence" value="ECO:0007669"/>
    <property type="project" value="UniProtKB-KW"/>
</dbReference>
<reference evidence="11" key="2">
    <citation type="journal article" date="2016" name="Sci. Rep.">
        <title>Dictyocaulus viviparus genome, variome and transcriptome elucidate lungworm biology and support future intervention.</title>
        <authorList>
            <person name="McNulty S.N."/>
            <person name="Strube C."/>
            <person name="Rosa B.A."/>
            <person name="Martin J.C."/>
            <person name="Tyagi R."/>
            <person name="Choi Y.J."/>
            <person name="Wang Q."/>
            <person name="Hallsworth Pepin K."/>
            <person name="Zhang X."/>
            <person name="Ozersky P."/>
            <person name="Wilson R.K."/>
            <person name="Sternberg P.W."/>
            <person name="Gasser R.B."/>
            <person name="Mitreva M."/>
        </authorList>
    </citation>
    <scope>NUCLEOTIDE SEQUENCE [LARGE SCALE GENOMIC DNA]</scope>
    <source>
        <strain evidence="11">HannoverDv2000</strain>
    </source>
</reference>
<protein>
    <submittedName>
        <fullName evidence="10">Unspecific monooxygenase</fullName>
    </submittedName>
</protein>
<dbReference type="AlphaFoldDB" id="A0A0D8XXB2"/>